<dbReference type="VEuPathDB" id="VectorBase:GPPI045101"/>
<evidence type="ECO:0000313" key="2">
    <source>
        <dbReference type="Proteomes" id="UP000092460"/>
    </source>
</evidence>
<accession>A0A1B0BZG8</accession>
<dbReference type="EMBL" id="JXJN01023138">
    <property type="status" value="NOT_ANNOTATED_CDS"/>
    <property type="molecule type" value="Genomic_DNA"/>
</dbReference>
<proteinExistence type="predicted"/>
<reference evidence="2" key="1">
    <citation type="submission" date="2015-01" db="EMBL/GenBank/DDBJ databases">
        <authorList>
            <person name="Aksoy S."/>
            <person name="Warren W."/>
            <person name="Wilson R.K."/>
        </authorList>
    </citation>
    <scope>NUCLEOTIDE SEQUENCE [LARGE SCALE GENOMIC DNA]</scope>
    <source>
        <strain evidence="2">IAEA</strain>
    </source>
</reference>
<reference evidence="1" key="2">
    <citation type="submission" date="2020-05" db="UniProtKB">
        <authorList>
            <consortium name="EnsemblMetazoa"/>
        </authorList>
    </citation>
    <scope>IDENTIFICATION</scope>
    <source>
        <strain evidence="1">IAEA</strain>
    </source>
</reference>
<dbReference type="EMBL" id="JXJN01023140">
    <property type="status" value="NOT_ANNOTATED_CDS"/>
    <property type="molecule type" value="Genomic_DNA"/>
</dbReference>
<evidence type="ECO:0000313" key="1">
    <source>
        <dbReference type="EnsemblMetazoa" id="GPPI045101-PA"/>
    </source>
</evidence>
<keyword evidence="2" id="KW-1185">Reference proteome</keyword>
<name>A0A1B0BZG8_9MUSC</name>
<dbReference type="AlphaFoldDB" id="A0A1B0BZG8"/>
<sequence>MLSAGVDHRQAGSPKEHKDQIGFFCGRENIQPDQQGDIHLLLTLIANRLQRIQACILDALIDVHHGKINPLLLAPAEVETEIRQLKGHLPQSLELPASEDDILELYKLMWAHSQSRVIQYNVAINQSRQIQNL</sequence>
<protein>
    <submittedName>
        <fullName evidence="1">Uncharacterized protein</fullName>
    </submittedName>
</protein>
<organism evidence="1 2">
    <name type="scientific">Glossina palpalis gambiensis</name>
    <dbReference type="NCBI Taxonomy" id="67801"/>
    <lineage>
        <taxon>Eukaryota</taxon>
        <taxon>Metazoa</taxon>
        <taxon>Ecdysozoa</taxon>
        <taxon>Arthropoda</taxon>
        <taxon>Hexapoda</taxon>
        <taxon>Insecta</taxon>
        <taxon>Pterygota</taxon>
        <taxon>Neoptera</taxon>
        <taxon>Endopterygota</taxon>
        <taxon>Diptera</taxon>
        <taxon>Brachycera</taxon>
        <taxon>Muscomorpha</taxon>
        <taxon>Hippoboscoidea</taxon>
        <taxon>Glossinidae</taxon>
        <taxon>Glossina</taxon>
    </lineage>
</organism>
<dbReference type="EMBL" id="JXJN01023139">
    <property type="status" value="NOT_ANNOTATED_CDS"/>
    <property type="molecule type" value="Genomic_DNA"/>
</dbReference>
<dbReference type="EnsemblMetazoa" id="GPPI045101-RA">
    <property type="protein sequence ID" value="GPPI045101-PA"/>
    <property type="gene ID" value="GPPI045101"/>
</dbReference>
<dbReference type="Proteomes" id="UP000092460">
    <property type="component" value="Unassembled WGS sequence"/>
</dbReference>